<feature type="domain" description="Protein kinase" evidence="2">
    <location>
        <begin position="107"/>
        <end position="420"/>
    </location>
</feature>
<evidence type="ECO:0000313" key="3">
    <source>
        <dbReference type="EMBL" id="SEU34298.1"/>
    </source>
</evidence>
<dbReference type="InterPro" id="IPR011009">
    <property type="entry name" value="Kinase-like_dom_sf"/>
</dbReference>
<keyword evidence="1" id="KW-0732">Signal</keyword>
<dbReference type="GO" id="GO:0004672">
    <property type="term" value="F:protein kinase activity"/>
    <property type="evidence" value="ECO:0007669"/>
    <property type="project" value="InterPro"/>
</dbReference>
<organism evidence="3 4">
    <name type="scientific">Nonomuraea wenchangensis</name>
    <dbReference type="NCBI Taxonomy" id="568860"/>
    <lineage>
        <taxon>Bacteria</taxon>
        <taxon>Bacillati</taxon>
        <taxon>Actinomycetota</taxon>
        <taxon>Actinomycetes</taxon>
        <taxon>Streptosporangiales</taxon>
        <taxon>Streptosporangiaceae</taxon>
        <taxon>Nonomuraea</taxon>
    </lineage>
</organism>
<dbReference type="GO" id="GO:0005524">
    <property type="term" value="F:ATP binding"/>
    <property type="evidence" value="ECO:0007669"/>
    <property type="project" value="InterPro"/>
</dbReference>
<dbReference type="InterPro" id="IPR052402">
    <property type="entry name" value="ADCK_kinase"/>
</dbReference>
<gene>
    <name evidence="3" type="ORF">SAMN05421811_11230</name>
</gene>
<protein>
    <submittedName>
        <fullName evidence="3">Ubiquinone biosynthesis protein</fullName>
    </submittedName>
</protein>
<dbReference type="Proteomes" id="UP000199361">
    <property type="component" value="Unassembled WGS sequence"/>
</dbReference>
<feature type="chain" id="PRO_5011565946" evidence="1">
    <location>
        <begin position="20"/>
        <end position="420"/>
    </location>
</feature>
<dbReference type="InterPro" id="IPR004147">
    <property type="entry name" value="ABC1_dom"/>
</dbReference>
<keyword evidence="4" id="KW-1185">Reference proteome</keyword>
<accession>A0A1I0L4J4</accession>
<dbReference type="EMBL" id="FOHX01000012">
    <property type="protein sequence ID" value="SEU34298.1"/>
    <property type="molecule type" value="Genomic_DNA"/>
</dbReference>
<dbReference type="Pfam" id="PF03109">
    <property type="entry name" value="ABC1"/>
    <property type="match status" value="1"/>
</dbReference>
<evidence type="ECO:0000256" key="1">
    <source>
        <dbReference type="SAM" id="SignalP"/>
    </source>
</evidence>
<dbReference type="CDD" id="cd05121">
    <property type="entry name" value="ABC1_ADCK3-like"/>
    <property type="match status" value="1"/>
</dbReference>
<dbReference type="SUPFAM" id="SSF56112">
    <property type="entry name" value="Protein kinase-like (PK-like)"/>
    <property type="match status" value="1"/>
</dbReference>
<dbReference type="AlphaFoldDB" id="A0A1I0L4J4"/>
<evidence type="ECO:0000259" key="2">
    <source>
        <dbReference type="PROSITE" id="PS50011"/>
    </source>
</evidence>
<dbReference type="InterPro" id="IPR000719">
    <property type="entry name" value="Prot_kinase_dom"/>
</dbReference>
<keyword evidence="3" id="KW-0830">Ubiquinone</keyword>
<dbReference type="STRING" id="568860.SAMN05421811_11230"/>
<reference evidence="3 4" key="1">
    <citation type="submission" date="2016-10" db="EMBL/GenBank/DDBJ databases">
        <authorList>
            <person name="de Groot N.N."/>
        </authorList>
    </citation>
    <scope>NUCLEOTIDE SEQUENCE [LARGE SCALE GENOMIC DNA]</scope>
    <source>
        <strain evidence="3 4">CGMCC 4.5598</strain>
    </source>
</reference>
<evidence type="ECO:0000313" key="4">
    <source>
        <dbReference type="Proteomes" id="UP000199361"/>
    </source>
</evidence>
<dbReference type="PROSITE" id="PS50011">
    <property type="entry name" value="PROTEIN_KINASE_DOM"/>
    <property type="match status" value="1"/>
</dbReference>
<dbReference type="PANTHER" id="PTHR45890">
    <property type="entry name" value="AARF DOMAIN CONTAINING KINASE 2 (PREDICTED)"/>
    <property type="match status" value="1"/>
</dbReference>
<name>A0A1I0L4J4_9ACTN</name>
<dbReference type="PANTHER" id="PTHR45890:SF1">
    <property type="entry name" value="AARF DOMAIN CONTAINING KINASE 2"/>
    <property type="match status" value="1"/>
</dbReference>
<feature type="signal peptide" evidence="1">
    <location>
        <begin position="1"/>
        <end position="19"/>
    </location>
</feature>
<proteinExistence type="predicted"/>
<sequence>MFLRVCVRMVQLIALSALAAPSLLAAALAGRRSRNRLAAGVARLLERFGGAFIKAGQLLATRADLVGVPLAEALGRLHDEVRPMTEAQARATVAASFAEAPAFIAAAVSAPPVASGSIACVYQARMGERDLAVKVRRPGIAAAFAADIAIVTSMARALSRLPWLRRVPMAEIAEQLGASLMGQLDFAKELRHLGRLRDDLADVAGVVVPSAVEELSAGGVITMEFVDGLDRRTAGELTDGARQACVVRLVGAVYRLLFVTGFIHVDLHQGNVYFRRDGSVVVLDAGFMFQLGETARERFTQFFSGMIRGDGEFCANILLSTVRRMEPDADLESFRKEAAALVERSAGAVAGDFELAAFAVELFDLQRRNRLFAEPEFVFPLLSLLSLEGAVRRWYPSMDFQIEAAPYVMHGLLLADPAVT</sequence>